<dbReference type="OrthoDB" id="9806868at2"/>
<evidence type="ECO:0000313" key="3">
    <source>
        <dbReference type="Proteomes" id="UP000035481"/>
    </source>
</evidence>
<dbReference type="STRING" id="1440762.Y882_01390"/>
<accession>A0A0G9H9D3</accession>
<dbReference type="PROSITE" id="PS51819">
    <property type="entry name" value="VOC"/>
    <property type="match status" value="1"/>
</dbReference>
<dbReference type="InterPro" id="IPR029068">
    <property type="entry name" value="Glyas_Bleomycin-R_OHBP_Dase"/>
</dbReference>
<protein>
    <submittedName>
        <fullName evidence="2">Glyoxalase</fullName>
    </submittedName>
</protein>
<dbReference type="PANTHER" id="PTHR34109">
    <property type="entry name" value="BNAUNNG04460D PROTEIN-RELATED"/>
    <property type="match status" value="1"/>
</dbReference>
<feature type="domain" description="VOC" evidence="1">
    <location>
        <begin position="8"/>
        <end position="136"/>
    </location>
</feature>
<dbReference type="Pfam" id="PF00903">
    <property type="entry name" value="Glyoxalase"/>
    <property type="match status" value="1"/>
</dbReference>
<dbReference type="InterPro" id="IPR037523">
    <property type="entry name" value="VOC_core"/>
</dbReference>
<organism evidence="2 3">
    <name type="scientific">Dyella japonica DSM 16301</name>
    <dbReference type="NCBI Taxonomy" id="1440762"/>
    <lineage>
        <taxon>Bacteria</taxon>
        <taxon>Pseudomonadati</taxon>
        <taxon>Pseudomonadota</taxon>
        <taxon>Gammaproteobacteria</taxon>
        <taxon>Lysobacterales</taxon>
        <taxon>Rhodanobacteraceae</taxon>
        <taxon>Dyella</taxon>
    </lineage>
</organism>
<name>A0A0G9H9D3_9GAMM</name>
<dbReference type="RefSeq" id="WP_046970072.1">
    <property type="nucleotide sequence ID" value="NZ_JPLA01000003.1"/>
</dbReference>
<gene>
    <name evidence="2" type="ORF">Y882_01390</name>
</gene>
<evidence type="ECO:0000259" key="1">
    <source>
        <dbReference type="PROSITE" id="PS51819"/>
    </source>
</evidence>
<reference evidence="2 3" key="1">
    <citation type="journal article" date="2015" name="Antonie Van Leeuwenhoek">
        <title>A phylogenomic and molecular marker based taxonomic framework for the order Xanthomonadales: proposal to transfer the families Algiphilaceae and Solimonadaceae to the order Nevskiales ord. nov. and to create a new family within the order Xanthomonadales, the family Rhodanobacteraceae fam. nov., containing the genus Rhodanobacter and its closest relatives.</title>
        <authorList>
            <person name="Naushad S."/>
            <person name="Adeolu M."/>
            <person name="Wong S."/>
            <person name="Sohail M."/>
            <person name="Schellhorn H.E."/>
            <person name="Gupta R.S."/>
        </authorList>
    </citation>
    <scope>NUCLEOTIDE SEQUENCE [LARGE SCALE GENOMIC DNA]</scope>
    <source>
        <strain evidence="2 3">DSM 16301</strain>
    </source>
</reference>
<dbReference type="Proteomes" id="UP000035481">
    <property type="component" value="Unassembled WGS sequence"/>
</dbReference>
<dbReference type="PANTHER" id="PTHR34109:SF1">
    <property type="entry name" value="VOC DOMAIN-CONTAINING PROTEIN"/>
    <property type="match status" value="1"/>
</dbReference>
<dbReference type="SUPFAM" id="SSF54593">
    <property type="entry name" value="Glyoxalase/Bleomycin resistance protein/Dihydroxybiphenyl dioxygenase"/>
    <property type="match status" value="1"/>
</dbReference>
<comment type="caution">
    <text evidence="2">The sequence shown here is derived from an EMBL/GenBank/DDBJ whole genome shotgun (WGS) entry which is preliminary data.</text>
</comment>
<dbReference type="Gene3D" id="3.30.720.120">
    <property type="match status" value="1"/>
</dbReference>
<evidence type="ECO:0000313" key="2">
    <source>
        <dbReference type="EMBL" id="KLD65854.1"/>
    </source>
</evidence>
<dbReference type="InterPro" id="IPR004360">
    <property type="entry name" value="Glyas_Fos-R_dOase_dom"/>
</dbReference>
<dbReference type="AlphaFoldDB" id="A0A0G9H9D3"/>
<dbReference type="PATRIC" id="fig|1440762.4.peg.1941"/>
<sequence length="144" mass="15820">MSTPHAAGSTIIPCLRYRDAHAAIDWLCKAFGFHQQAVYEDDQGGVAHAQLTYGNGMLMLGSVNDNEFGRRMVQPDQVDGRETQCPCVIVKDCKAHYEQAKAAGAIIVDEYAEKEYGGAGYGCRDLEGHLWWFGSYDPWAEAAG</sequence>
<dbReference type="Gene3D" id="3.30.720.110">
    <property type="match status" value="1"/>
</dbReference>
<proteinExistence type="predicted"/>
<dbReference type="EMBL" id="JPLA01000003">
    <property type="protein sequence ID" value="KLD65854.1"/>
    <property type="molecule type" value="Genomic_DNA"/>
</dbReference>